<proteinExistence type="predicted"/>
<evidence type="ECO:0000313" key="1">
    <source>
        <dbReference type="EMBL" id="CAK5099697.1"/>
    </source>
</evidence>
<protein>
    <submittedName>
        <fullName evidence="1">Uncharacterized protein</fullName>
    </submittedName>
</protein>
<dbReference type="EMBL" id="CAVMJV010000106">
    <property type="protein sequence ID" value="CAK5099697.1"/>
    <property type="molecule type" value="Genomic_DNA"/>
</dbReference>
<gene>
    <name evidence="1" type="ORF">MENTE1834_LOCUS41892</name>
</gene>
<accession>A0ACB1ARA2</accession>
<reference evidence="1" key="1">
    <citation type="submission" date="2023-11" db="EMBL/GenBank/DDBJ databases">
        <authorList>
            <person name="Poullet M."/>
        </authorList>
    </citation>
    <scope>NUCLEOTIDE SEQUENCE</scope>
    <source>
        <strain evidence="1">E1834</strain>
    </source>
</reference>
<keyword evidence="2" id="KW-1185">Reference proteome</keyword>
<organism evidence="1 2">
    <name type="scientific">Meloidogyne enterolobii</name>
    <name type="common">Root-knot nematode worm</name>
    <name type="synonym">Meloidogyne mayaguensis</name>
    <dbReference type="NCBI Taxonomy" id="390850"/>
    <lineage>
        <taxon>Eukaryota</taxon>
        <taxon>Metazoa</taxon>
        <taxon>Ecdysozoa</taxon>
        <taxon>Nematoda</taxon>
        <taxon>Chromadorea</taxon>
        <taxon>Rhabditida</taxon>
        <taxon>Tylenchina</taxon>
        <taxon>Tylenchomorpha</taxon>
        <taxon>Tylenchoidea</taxon>
        <taxon>Meloidogynidae</taxon>
        <taxon>Meloidogyninae</taxon>
        <taxon>Meloidogyne</taxon>
    </lineage>
</organism>
<sequence>MFVRKFFVRKIFLFFYFLIFKTFKKIFSSLSFPRFVFLLFFCRKKFIFYQVESNLASFSSVNQTFSHYTKTFFLGKLARGGQFLCLFKQTNNRLILLGPFLYF</sequence>
<comment type="caution">
    <text evidence="1">The sequence shown here is derived from an EMBL/GenBank/DDBJ whole genome shotgun (WGS) entry which is preliminary data.</text>
</comment>
<name>A0ACB1ARA2_MELEN</name>
<evidence type="ECO:0000313" key="2">
    <source>
        <dbReference type="Proteomes" id="UP001497535"/>
    </source>
</evidence>
<dbReference type="Proteomes" id="UP001497535">
    <property type="component" value="Unassembled WGS sequence"/>
</dbReference>